<dbReference type="EMBL" id="CAAJGR010000091">
    <property type="protein sequence ID" value="VHO04032.1"/>
    <property type="molecule type" value="Genomic_DNA"/>
</dbReference>
<accession>A0A486XPB7</accession>
<gene>
    <name evidence="2" type="ORF">BAL341_1687</name>
</gene>
<proteinExistence type="predicted"/>
<sequence>MSGKKQQQYFVSYLAFISDQYIVIAIKIEQLKIMLNRKKLKDTKSCLLIWLITYGIFALPRLR</sequence>
<protein>
    <recommendedName>
        <fullName evidence="3">Mobile element protein</fullName>
    </recommendedName>
</protein>
<evidence type="ECO:0000256" key="1">
    <source>
        <dbReference type="SAM" id="Phobius"/>
    </source>
</evidence>
<evidence type="ECO:0008006" key="3">
    <source>
        <dbReference type="Google" id="ProtNLM"/>
    </source>
</evidence>
<reference evidence="2" key="1">
    <citation type="submission" date="2019-04" db="EMBL/GenBank/DDBJ databases">
        <authorList>
            <person name="Brambilla D."/>
        </authorList>
    </citation>
    <scope>NUCLEOTIDE SEQUENCE</scope>
    <source>
        <strain evidence="2">BAL1</strain>
    </source>
</reference>
<keyword evidence="1" id="KW-0472">Membrane</keyword>
<name>A0A486XPB7_9GAMM</name>
<feature type="transmembrane region" description="Helical" evidence="1">
    <location>
        <begin position="45"/>
        <end position="62"/>
    </location>
</feature>
<keyword evidence="1" id="KW-0812">Transmembrane</keyword>
<keyword evidence="1" id="KW-1133">Transmembrane helix</keyword>
<evidence type="ECO:0000313" key="2">
    <source>
        <dbReference type="EMBL" id="VHO04032.1"/>
    </source>
</evidence>
<dbReference type="AlphaFoldDB" id="A0A486XPB7"/>
<organism evidence="2">
    <name type="scientific">Rheinheimera sp. BAL341</name>
    <dbReference type="NCBI Taxonomy" id="1708203"/>
    <lineage>
        <taxon>Bacteria</taxon>
        <taxon>Pseudomonadati</taxon>
        <taxon>Pseudomonadota</taxon>
        <taxon>Gammaproteobacteria</taxon>
        <taxon>Chromatiales</taxon>
        <taxon>Chromatiaceae</taxon>
        <taxon>Rheinheimera</taxon>
    </lineage>
</organism>